<feature type="domain" description="HhH-GPD" evidence="5">
    <location>
        <begin position="52"/>
        <end position="209"/>
    </location>
</feature>
<dbReference type="EMBL" id="CP014035">
    <property type="protein sequence ID" value="AMF95403.1"/>
    <property type="molecule type" value="Genomic_DNA"/>
</dbReference>
<evidence type="ECO:0000313" key="7">
    <source>
        <dbReference type="EMBL" id="SUP28466.1"/>
    </source>
</evidence>
<protein>
    <recommendedName>
        <fullName evidence="2">DNA-3-methyladenine glycosylase II</fullName>
        <ecNumber evidence="2">3.2.2.21</ecNumber>
    </recommendedName>
</protein>
<comment type="catalytic activity">
    <reaction evidence="1">
        <text>Hydrolysis of alkylated DNA, releasing 3-methyladenine, 3-methylguanine, 7-methylguanine and 7-methyladenine.</text>
        <dbReference type="EC" id="3.2.2.21"/>
    </reaction>
</comment>
<evidence type="ECO:0000256" key="3">
    <source>
        <dbReference type="ARBA" id="ARBA00022763"/>
    </source>
</evidence>
<evidence type="ECO:0000256" key="4">
    <source>
        <dbReference type="ARBA" id="ARBA00023204"/>
    </source>
</evidence>
<dbReference type="GO" id="GO:0005737">
    <property type="term" value="C:cytoplasm"/>
    <property type="evidence" value="ECO:0007669"/>
    <property type="project" value="TreeGrafter"/>
</dbReference>
<dbReference type="GeneID" id="29384608"/>
<dbReference type="InterPro" id="IPR003265">
    <property type="entry name" value="HhH-GPD_domain"/>
</dbReference>
<dbReference type="PANTHER" id="PTHR43003">
    <property type="entry name" value="DNA-3-METHYLADENINE GLYCOSYLASE"/>
    <property type="match status" value="1"/>
</dbReference>
<evidence type="ECO:0000313" key="6">
    <source>
        <dbReference type="EMBL" id="AMF95403.1"/>
    </source>
</evidence>
<keyword evidence="3" id="KW-0227">DNA damage</keyword>
<dbReference type="InterPro" id="IPR051912">
    <property type="entry name" value="Alkylbase_DNA_Glycosylase/TA"/>
</dbReference>
<dbReference type="GO" id="GO:0006307">
    <property type="term" value="P:DNA alkylation repair"/>
    <property type="evidence" value="ECO:0007669"/>
    <property type="project" value="TreeGrafter"/>
</dbReference>
<dbReference type="Proteomes" id="UP000057088">
    <property type="component" value="Chromosome 2"/>
</dbReference>
<dbReference type="Gene3D" id="1.10.1670.40">
    <property type="match status" value="1"/>
</dbReference>
<evidence type="ECO:0000256" key="1">
    <source>
        <dbReference type="ARBA" id="ARBA00000086"/>
    </source>
</evidence>
<dbReference type="GO" id="GO:0032131">
    <property type="term" value="F:alkylated DNA binding"/>
    <property type="evidence" value="ECO:0007669"/>
    <property type="project" value="TreeGrafter"/>
</dbReference>
<dbReference type="GO" id="GO:0008725">
    <property type="term" value="F:DNA-3-methyladenine glycosylase activity"/>
    <property type="evidence" value="ECO:0007669"/>
    <property type="project" value="TreeGrafter"/>
</dbReference>
<reference evidence="6" key="2">
    <citation type="submission" date="2018-01" db="EMBL/GenBank/DDBJ databases">
        <title>FDA dAtabase for Regulatory Grade micrObial Sequences (FDA-ARGOS): Supporting development and validation of Infectious Disease Dx tests.</title>
        <authorList>
            <person name="Hoffmann M."/>
            <person name="Allard M."/>
            <person name="Evans P."/>
            <person name="Brown E."/>
            <person name="Tallon L."/>
            <person name="Sadzewicz L."/>
            <person name="Sengamalay N."/>
            <person name="Ott S."/>
            <person name="Godinez A."/>
            <person name="Nagaraj S."/>
            <person name="Vyas G."/>
            <person name="Aluvathingal J."/>
            <person name="Nadendla S."/>
            <person name="Geyer C."/>
            <person name="Sichtig H."/>
        </authorList>
    </citation>
    <scope>NUCLEOTIDE SEQUENCE</scope>
    <source>
        <strain evidence="6">ATCC 33809</strain>
    </source>
</reference>
<reference evidence="7 9" key="3">
    <citation type="submission" date="2018-06" db="EMBL/GenBank/DDBJ databases">
        <authorList>
            <consortium name="Pathogen Informatics"/>
            <person name="Doyle S."/>
        </authorList>
    </citation>
    <scope>NUCLEOTIDE SEQUENCE [LARGE SCALE GENOMIC DNA]</scope>
    <source>
        <strain evidence="7 9">NCTC11327</strain>
    </source>
</reference>
<evidence type="ECO:0000259" key="5">
    <source>
        <dbReference type="SMART" id="SM00478"/>
    </source>
</evidence>
<dbReference type="CDD" id="cd00056">
    <property type="entry name" value="ENDO3c"/>
    <property type="match status" value="1"/>
</dbReference>
<evidence type="ECO:0000313" key="8">
    <source>
        <dbReference type="Proteomes" id="UP000057088"/>
    </source>
</evidence>
<dbReference type="PANTHER" id="PTHR43003:SF5">
    <property type="entry name" value="DNA-3-METHYLADENINE GLYCOSYLASE"/>
    <property type="match status" value="1"/>
</dbReference>
<dbReference type="InterPro" id="IPR011257">
    <property type="entry name" value="DNA_glycosylase"/>
</dbReference>
<gene>
    <name evidence="6" type="ORF">AL536_18490</name>
    <name evidence="7" type="ORF">NCTC11327_02459</name>
</gene>
<dbReference type="GO" id="GO:0006285">
    <property type="term" value="P:base-excision repair, AP site formation"/>
    <property type="evidence" value="ECO:0007669"/>
    <property type="project" value="TreeGrafter"/>
</dbReference>
<dbReference type="AlphaFoldDB" id="A0AAX2LTD7"/>
<dbReference type="SMART" id="SM00478">
    <property type="entry name" value="ENDO3c"/>
    <property type="match status" value="1"/>
</dbReference>
<dbReference type="EC" id="3.2.2.21" evidence="2"/>
<proteinExistence type="predicted"/>
<reference evidence="8" key="1">
    <citation type="submission" date="2015-12" db="EMBL/GenBank/DDBJ databases">
        <title>FDA dAtabase for Regulatory Grade micrObial Sequences (FDA-ARGOS): Supporting development and validation of Infectious Disease Dx tests.</title>
        <authorList>
            <person name="Hoffmann M."/>
            <person name="Allard M."/>
            <person name="Evans P."/>
            <person name="Brown E."/>
            <person name="Tallon L.J."/>
            <person name="Sadzewicz L."/>
            <person name="Sengamalay N."/>
            <person name="Ott S."/>
            <person name="Godinez A."/>
            <person name="Nagaraj S."/>
            <person name="Vyas G."/>
            <person name="Aluvathingal J."/>
            <person name="Nadendla S."/>
            <person name="Geyer C."/>
            <person name="Sichtig H."/>
        </authorList>
    </citation>
    <scope>NUCLEOTIDE SEQUENCE [LARGE SCALE GENOMIC DNA]</scope>
    <source>
        <strain evidence="8">ATCC 33809</strain>
    </source>
</reference>
<keyword evidence="4" id="KW-0234">DNA repair</keyword>
<dbReference type="SUPFAM" id="SSF48150">
    <property type="entry name" value="DNA-glycosylase"/>
    <property type="match status" value="1"/>
</dbReference>
<keyword evidence="8" id="KW-1185">Reference proteome</keyword>
<dbReference type="GO" id="GO:0032993">
    <property type="term" value="C:protein-DNA complex"/>
    <property type="evidence" value="ECO:0007669"/>
    <property type="project" value="TreeGrafter"/>
</dbReference>
<dbReference type="EMBL" id="UHIP01000001">
    <property type="protein sequence ID" value="SUP28466.1"/>
    <property type="molecule type" value="Genomic_DNA"/>
</dbReference>
<evidence type="ECO:0000256" key="2">
    <source>
        <dbReference type="ARBA" id="ARBA00012000"/>
    </source>
</evidence>
<evidence type="ECO:0000313" key="9">
    <source>
        <dbReference type="Proteomes" id="UP000254626"/>
    </source>
</evidence>
<dbReference type="Gene3D" id="1.10.340.30">
    <property type="entry name" value="Hypothetical protein, domain 2"/>
    <property type="match status" value="1"/>
</dbReference>
<dbReference type="KEGG" id="vfl:AL536_18490"/>
<dbReference type="GO" id="GO:0043916">
    <property type="term" value="F:DNA-7-methylguanine glycosylase activity"/>
    <property type="evidence" value="ECO:0007669"/>
    <property type="project" value="TreeGrafter"/>
</dbReference>
<dbReference type="Proteomes" id="UP000254626">
    <property type="component" value="Unassembled WGS sequence"/>
</dbReference>
<sequence length="211" mass="23679">MTKDMSHQIHQTLLNATQPYTLLNQAIATNGVQSLNLQPEALFFPYLARSVAGQQLSNQAAKTIWQRVEALLSDDVTLFDLFTEPNSTLLRRCGLSNAKVRTICGVRSALEDKQIEIHQLAMMTDEELIRSLTQLWGIGPWTAEMTAIFFFGRPNVWSQGDASLKRGLALFAEKENATPTELLAVAAPYHSYFALHVWQSLDTDFFTQMAD</sequence>
<dbReference type="RefSeq" id="WP_061056914.1">
    <property type="nucleotide sequence ID" value="NZ_CABLBX010000018.1"/>
</dbReference>
<name>A0AAX2LTD7_VIBFL</name>
<accession>A0AAX2LTD7</accession>
<organism evidence="7 9">
    <name type="scientific">Vibrio fluvialis</name>
    <dbReference type="NCBI Taxonomy" id="676"/>
    <lineage>
        <taxon>Bacteria</taxon>
        <taxon>Pseudomonadati</taxon>
        <taxon>Pseudomonadota</taxon>
        <taxon>Gammaproteobacteria</taxon>
        <taxon>Vibrionales</taxon>
        <taxon>Vibrionaceae</taxon>
        <taxon>Vibrio</taxon>
    </lineage>
</organism>